<evidence type="ECO:0000313" key="2">
    <source>
        <dbReference type="EMBL" id="KAK4370122.1"/>
    </source>
</evidence>
<evidence type="ECO:0000259" key="1">
    <source>
        <dbReference type="Pfam" id="PF03108"/>
    </source>
</evidence>
<dbReference type="EMBL" id="JAVYJV010000005">
    <property type="protein sequence ID" value="KAK4370122.1"/>
    <property type="molecule type" value="Genomic_DNA"/>
</dbReference>
<gene>
    <name evidence="2" type="ORF">RND71_009597</name>
</gene>
<sequence>MNINNQLLDYKELDMCMTFKDIPEARKCIKWYALTNKKELQVVKSDSKSLRYECQVGYPFVCLISKDGDCPELNASHEKCKRAKNMILNKLQGSFKDVYNRLEACANELRISNPESDIVINLSEDALMEVKAMHLQDIAAFCIPCPHAIKVLMYRRIDPLTEIHGWYNKEATLRAYSYKLQPVRGDTFWKIDSYKAMEPPQIFKLAGRPKVKRNRAKDEAIKRKGAWSASRIGNVMAYNNCGESNHNAKGCKKQKRKKAVVDYEDINVDTQLSRLEATQNTKESNNLDICIHVYPNSE</sequence>
<name>A0AAE1SI15_9SOLA</name>
<dbReference type="Proteomes" id="UP001291623">
    <property type="component" value="Unassembled WGS sequence"/>
</dbReference>
<evidence type="ECO:0000313" key="3">
    <source>
        <dbReference type="Proteomes" id="UP001291623"/>
    </source>
</evidence>
<comment type="caution">
    <text evidence="2">The sequence shown here is derived from an EMBL/GenBank/DDBJ whole genome shotgun (WGS) entry which is preliminary data.</text>
</comment>
<organism evidence="2 3">
    <name type="scientific">Anisodus tanguticus</name>
    <dbReference type="NCBI Taxonomy" id="243964"/>
    <lineage>
        <taxon>Eukaryota</taxon>
        <taxon>Viridiplantae</taxon>
        <taxon>Streptophyta</taxon>
        <taxon>Embryophyta</taxon>
        <taxon>Tracheophyta</taxon>
        <taxon>Spermatophyta</taxon>
        <taxon>Magnoliopsida</taxon>
        <taxon>eudicotyledons</taxon>
        <taxon>Gunneridae</taxon>
        <taxon>Pentapetalae</taxon>
        <taxon>asterids</taxon>
        <taxon>lamiids</taxon>
        <taxon>Solanales</taxon>
        <taxon>Solanaceae</taxon>
        <taxon>Solanoideae</taxon>
        <taxon>Hyoscyameae</taxon>
        <taxon>Anisodus</taxon>
    </lineage>
</organism>
<keyword evidence="3" id="KW-1185">Reference proteome</keyword>
<reference evidence="2" key="1">
    <citation type="submission" date="2023-12" db="EMBL/GenBank/DDBJ databases">
        <title>Genome assembly of Anisodus tanguticus.</title>
        <authorList>
            <person name="Wang Y.-J."/>
        </authorList>
    </citation>
    <scope>NUCLEOTIDE SEQUENCE</scope>
    <source>
        <strain evidence="2">KB-2021</strain>
        <tissue evidence="2">Leaf</tissue>
    </source>
</reference>
<dbReference type="AlphaFoldDB" id="A0AAE1SI15"/>
<dbReference type="Pfam" id="PF03108">
    <property type="entry name" value="DBD_Tnp_Mut"/>
    <property type="match status" value="1"/>
</dbReference>
<proteinExistence type="predicted"/>
<protein>
    <recommendedName>
        <fullName evidence="1">Transposase MuDR plant domain-containing protein</fullName>
    </recommendedName>
</protein>
<accession>A0AAE1SI15</accession>
<dbReference type="InterPro" id="IPR004332">
    <property type="entry name" value="Transposase_MuDR"/>
</dbReference>
<feature type="domain" description="Transposase MuDR plant" evidence="1">
    <location>
        <begin position="17"/>
        <end position="55"/>
    </location>
</feature>